<evidence type="ECO:0000256" key="1">
    <source>
        <dbReference type="SAM" id="Phobius"/>
    </source>
</evidence>
<proteinExistence type="predicted"/>
<accession>A0A2G9URB2</accession>
<organism evidence="2 3">
    <name type="scientific">Teladorsagia circumcincta</name>
    <name type="common">Brown stomach worm</name>
    <name type="synonym">Ostertagia circumcincta</name>
    <dbReference type="NCBI Taxonomy" id="45464"/>
    <lineage>
        <taxon>Eukaryota</taxon>
        <taxon>Metazoa</taxon>
        <taxon>Ecdysozoa</taxon>
        <taxon>Nematoda</taxon>
        <taxon>Chromadorea</taxon>
        <taxon>Rhabditida</taxon>
        <taxon>Rhabditina</taxon>
        <taxon>Rhabditomorpha</taxon>
        <taxon>Strongyloidea</taxon>
        <taxon>Trichostrongylidae</taxon>
        <taxon>Teladorsagia</taxon>
    </lineage>
</organism>
<name>A0A2G9URB2_TELCI</name>
<keyword evidence="1" id="KW-0812">Transmembrane</keyword>
<reference evidence="2 3" key="1">
    <citation type="submission" date="2015-09" db="EMBL/GenBank/DDBJ databases">
        <title>Draft genome of the parasitic nematode Teladorsagia circumcincta isolate WARC Sus (inbred).</title>
        <authorList>
            <person name="Mitreva M."/>
        </authorList>
    </citation>
    <scope>NUCLEOTIDE SEQUENCE [LARGE SCALE GENOMIC DNA]</scope>
    <source>
        <strain evidence="2 3">S</strain>
    </source>
</reference>
<feature type="transmembrane region" description="Helical" evidence="1">
    <location>
        <begin position="21"/>
        <end position="40"/>
    </location>
</feature>
<dbReference type="AlphaFoldDB" id="A0A2G9URB2"/>
<evidence type="ECO:0000313" key="2">
    <source>
        <dbReference type="EMBL" id="PIO72242.1"/>
    </source>
</evidence>
<dbReference type="Proteomes" id="UP000230423">
    <property type="component" value="Unassembled WGS sequence"/>
</dbReference>
<keyword evidence="1" id="KW-1133">Transmembrane helix</keyword>
<evidence type="ECO:0008006" key="4">
    <source>
        <dbReference type="Google" id="ProtNLM"/>
    </source>
</evidence>
<gene>
    <name evidence="2" type="ORF">TELCIR_05836</name>
</gene>
<keyword evidence="3" id="KW-1185">Reference proteome</keyword>
<dbReference type="EMBL" id="KZ345728">
    <property type="protein sequence ID" value="PIO72242.1"/>
    <property type="molecule type" value="Genomic_DNA"/>
</dbReference>
<evidence type="ECO:0000313" key="3">
    <source>
        <dbReference type="Proteomes" id="UP000230423"/>
    </source>
</evidence>
<keyword evidence="1" id="KW-0472">Membrane</keyword>
<sequence length="96" mass="10547">MCDITAVASLLVDRPCFKQMYLLYALFAIVVSVAAAPTVAPKEKDINEDLPPMNPLKGSFCVRGGYGGGYYPYGYRPYGYGPYGYRPSGCHRVPKI</sequence>
<protein>
    <recommendedName>
        <fullName evidence="4">Sulfur globule protein CV3 domain protein</fullName>
    </recommendedName>
</protein>